<dbReference type="EMBL" id="UOEO01000077">
    <property type="protein sequence ID" value="VAW17746.1"/>
    <property type="molecule type" value="Genomic_DNA"/>
</dbReference>
<keyword evidence="1" id="KW-0812">Transmembrane</keyword>
<accession>A0A3B0UDV9</accession>
<evidence type="ECO:0008006" key="3">
    <source>
        <dbReference type="Google" id="ProtNLM"/>
    </source>
</evidence>
<name>A0A3B0UDV9_9ZZZZ</name>
<evidence type="ECO:0000256" key="1">
    <source>
        <dbReference type="SAM" id="Phobius"/>
    </source>
</evidence>
<organism evidence="2">
    <name type="scientific">hydrothermal vent metagenome</name>
    <dbReference type="NCBI Taxonomy" id="652676"/>
    <lineage>
        <taxon>unclassified sequences</taxon>
        <taxon>metagenomes</taxon>
        <taxon>ecological metagenomes</taxon>
    </lineage>
</organism>
<feature type="transmembrane region" description="Helical" evidence="1">
    <location>
        <begin position="6"/>
        <end position="29"/>
    </location>
</feature>
<sequence>MRIFLWLAASIFLGVIIHLVVILSMPALAPNTTWSRIARLDALEKMLVLNDIEPLKPNPLQLDPELIYAVCRLSLSNGPGVIRGELAGDFWSVGVFDASGRAVYGTTNRSANGQKLQLGIFNQAQTRLLAQQKLDISEGLLVVESKLDDIFIVLRMAPAFAQLRPRYKEQLAKISCANA</sequence>
<proteinExistence type="predicted"/>
<keyword evidence="1" id="KW-1133">Transmembrane helix</keyword>
<evidence type="ECO:0000313" key="2">
    <source>
        <dbReference type="EMBL" id="VAW17746.1"/>
    </source>
</evidence>
<protein>
    <recommendedName>
        <fullName evidence="3">DUF1254 domain-containing protein</fullName>
    </recommendedName>
</protein>
<keyword evidence="1" id="KW-0472">Membrane</keyword>
<gene>
    <name evidence="2" type="ORF">MNBD_ALPHA12-231</name>
</gene>
<reference evidence="2" key="1">
    <citation type="submission" date="2018-06" db="EMBL/GenBank/DDBJ databases">
        <authorList>
            <person name="Zhirakovskaya E."/>
        </authorList>
    </citation>
    <scope>NUCLEOTIDE SEQUENCE</scope>
</reference>
<dbReference type="AlphaFoldDB" id="A0A3B0UDV9"/>